<feature type="region of interest" description="Disordered" evidence="2">
    <location>
        <begin position="397"/>
        <end position="499"/>
    </location>
</feature>
<feature type="compositionally biased region" description="Basic and acidic residues" evidence="2">
    <location>
        <begin position="784"/>
        <end position="797"/>
    </location>
</feature>
<feature type="compositionally biased region" description="Low complexity" evidence="2">
    <location>
        <begin position="515"/>
        <end position="538"/>
    </location>
</feature>
<feature type="compositionally biased region" description="Basic and acidic residues" evidence="2">
    <location>
        <begin position="400"/>
        <end position="414"/>
    </location>
</feature>
<feature type="compositionally biased region" description="Low complexity" evidence="2">
    <location>
        <begin position="472"/>
        <end position="491"/>
    </location>
</feature>
<dbReference type="Proteomes" id="UP000245884">
    <property type="component" value="Unassembled WGS sequence"/>
</dbReference>
<dbReference type="OrthoDB" id="20086at2759"/>
<dbReference type="GeneID" id="37028695"/>
<feature type="region of interest" description="Disordered" evidence="2">
    <location>
        <begin position="1"/>
        <end position="230"/>
    </location>
</feature>
<evidence type="ECO:0000313" key="4">
    <source>
        <dbReference type="Proteomes" id="UP000245884"/>
    </source>
</evidence>
<feature type="compositionally biased region" description="Low complexity" evidence="2">
    <location>
        <begin position="208"/>
        <end position="227"/>
    </location>
</feature>
<feature type="compositionally biased region" description="Polar residues" evidence="2">
    <location>
        <begin position="59"/>
        <end position="85"/>
    </location>
</feature>
<dbReference type="RefSeq" id="XP_025360216.1">
    <property type="nucleotide sequence ID" value="XM_025506872.1"/>
</dbReference>
<evidence type="ECO:0000256" key="2">
    <source>
        <dbReference type="SAM" id="MobiDB-lite"/>
    </source>
</evidence>
<evidence type="ECO:0000256" key="1">
    <source>
        <dbReference type="SAM" id="Coils"/>
    </source>
</evidence>
<reference evidence="3 4" key="1">
    <citation type="journal article" date="2018" name="Mol. Biol. Evol.">
        <title>Broad Genomic Sampling Reveals a Smut Pathogenic Ancestry of the Fungal Clade Ustilaginomycotina.</title>
        <authorList>
            <person name="Kijpornyongpan T."/>
            <person name="Mondo S.J."/>
            <person name="Barry K."/>
            <person name="Sandor L."/>
            <person name="Lee J."/>
            <person name="Lipzen A."/>
            <person name="Pangilinan J."/>
            <person name="LaButti K."/>
            <person name="Hainaut M."/>
            <person name="Henrissat B."/>
            <person name="Grigoriev I.V."/>
            <person name="Spatafora J.W."/>
            <person name="Aime M.C."/>
        </authorList>
    </citation>
    <scope>NUCLEOTIDE SEQUENCE [LARGE SCALE GENOMIC DNA]</scope>
    <source>
        <strain evidence="3 4">MCA 5214</strain>
    </source>
</reference>
<feature type="compositionally biased region" description="Pro residues" evidence="2">
    <location>
        <begin position="156"/>
        <end position="166"/>
    </location>
</feature>
<feature type="region of interest" description="Disordered" evidence="2">
    <location>
        <begin position="278"/>
        <end position="361"/>
    </location>
</feature>
<dbReference type="EMBL" id="KZ819675">
    <property type="protein sequence ID" value="PWN25604.1"/>
    <property type="molecule type" value="Genomic_DNA"/>
</dbReference>
<feature type="coiled-coil region" evidence="1">
    <location>
        <begin position="239"/>
        <end position="266"/>
    </location>
</feature>
<feature type="region of interest" description="Disordered" evidence="2">
    <location>
        <begin position="682"/>
        <end position="735"/>
    </location>
</feature>
<feature type="compositionally biased region" description="Low complexity" evidence="2">
    <location>
        <begin position="144"/>
        <end position="155"/>
    </location>
</feature>
<feature type="compositionally biased region" description="Low complexity" evidence="2">
    <location>
        <begin position="616"/>
        <end position="643"/>
    </location>
</feature>
<organism evidence="3 4">
    <name type="scientific">Jaminaea rosea</name>
    <dbReference type="NCBI Taxonomy" id="1569628"/>
    <lineage>
        <taxon>Eukaryota</taxon>
        <taxon>Fungi</taxon>
        <taxon>Dikarya</taxon>
        <taxon>Basidiomycota</taxon>
        <taxon>Ustilaginomycotina</taxon>
        <taxon>Exobasidiomycetes</taxon>
        <taxon>Microstromatales</taxon>
        <taxon>Microstromatales incertae sedis</taxon>
        <taxon>Jaminaea</taxon>
    </lineage>
</organism>
<feature type="region of interest" description="Disordered" evidence="2">
    <location>
        <begin position="750"/>
        <end position="797"/>
    </location>
</feature>
<feature type="compositionally biased region" description="Basic and acidic residues" evidence="2">
    <location>
        <begin position="722"/>
        <end position="735"/>
    </location>
</feature>
<feature type="compositionally biased region" description="Basic and acidic residues" evidence="2">
    <location>
        <begin position="29"/>
        <end position="45"/>
    </location>
</feature>
<sequence>MASAHSPTTAGSENTPAMAPGTPPQDAATKQHRDDINEIQDHEASPTKSVTVAAGPSKSLDSAVTPLASSPSRLNRASSLTQASKDGQPASPSPTRSMNLPLSLASAQASPPAAVHVSPTSSSMAPRSARSINRKRMSIGYIASPSRDSPAKSSSPVPPGIAPSPLGPSDFAQRLRNAASGSTAESRPSKPNGTSDSSSLSPPPMIRTDSSSSTTTLGGSSGGPPTTVMDLSKDLLADIARRERRVWELKEELRREEGDLKELRTRWQRCVTKDLAAAAAAHTGVAHSTSSSISSSISDQQQTSPTLAMAQLRSARRQSQQPPAPLQTQSRNSTDAASAVAGPSSPPASLSDIPQLPPSVTDALRGFSALMPAGLSGHYDALLEGLNVPKVDGVAAVHPQGEKRQSRTLEALHEEEGDEDGAAATGHSARSATKQGQGTTSAAPRRGSSNQSGRSSFSPGVRVIPSNDAVEGSNSKIAAASASSSWTSGWSKRLRDAAAKAEKVIGDAMTVEGLSPGVAGPSAASARPASPSSAPADSGEAKKSPQGTALSPSSSTWVKGKKTATSPTSSSAAEERRPSLSPSSSTSSSYFATSNEREKQALASRPEVSWLASFVSGSGTPSPSSAKPSTSASTSTRTTPRSSMLSRPQSTSSTATTATTATTTQRLSDEALLALAEGDGLVHDDVQGGQRGLIDLDAKEDAPQPPAKQEQTGQGLNAPSSEEGHQVGKHEEEKRLDSWEEFLARTEARIGSLESSAGQENQEELGQKAASVAEVGSIAEAEDAEARLEQQKEKLEA</sequence>
<feature type="compositionally biased region" description="Polar residues" evidence="2">
    <location>
        <begin position="428"/>
        <end position="442"/>
    </location>
</feature>
<feature type="compositionally biased region" description="Polar residues" evidence="2">
    <location>
        <begin position="545"/>
        <end position="557"/>
    </location>
</feature>
<evidence type="ECO:0008006" key="5">
    <source>
        <dbReference type="Google" id="ProtNLM"/>
    </source>
</evidence>
<dbReference type="STRING" id="1569628.A0A316UKZ3"/>
<feature type="compositionally biased region" description="Low complexity" evidence="2">
    <location>
        <begin position="336"/>
        <end position="351"/>
    </location>
</feature>
<feature type="compositionally biased region" description="Low complexity" evidence="2">
    <location>
        <begin position="650"/>
        <end position="667"/>
    </location>
</feature>
<feature type="region of interest" description="Disordered" evidence="2">
    <location>
        <begin position="512"/>
        <end position="667"/>
    </location>
</feature>
<feature type="compositionally biased region" description="Polar residues" evidence="2">
    <location>
        <begin position="709"/>
        <end position="720"/>
    </location>
</feature>
<feature type="compositionally biased region" description="Low complexity" evidence="2">
    <location>
        <begin position="288"/>
        <end position="321"/>
    </location>
</feature>
<keyword evidence="4" id="KW-1185">Reference proteome</keyword>
<keyword evidence="1" id="KW-0175">Coiled coil</keyword>
<feature type="compositionally biased region" description="Low complexity" evidence="2">
    <location>
        <begin position="445"/>
        <end position="460"/>
    </location>
</feature>
<accession>A0A316UKZ3</accession>
<feature type="compositionally biased region" description="Low complexity" evidence="2">
    <location>
        <begin position="563"/>
        <end position="572"/>
    </location>
</feature>
<dbReference type="AlphaFoldDB" id="A0A316UKZ3"/>
<feature type="compositionally biased region" description="Low complexity" evidence="2">
    <location>
        <begin position="579"/>
        <end position="589"/>
    </location>
</feature>
<feature type="compositionally biased region" description="Low complexity" evidence="2">
    <location>
        <begin position="100"/>
        <end position="123"/>
    </location>
</feature>
<name>A0A316UKZ3_9BASI</name>
<gene>
    <name evidence="3" type="ORF">BDZ90DRAFT_234044</name>
</gene>
<protein>
    <recommendedName>
        <fullName evidence="5">DUF4048 domain-containing protein</fullName>
    </recommendedName>
</protein>
<feature type="compositionally biased region" description="Polar residues" evidence="2">
    <location>
        <begin position="179"/>
        <end position="200"/>
    </location>
</feature>
<feature type="compositionally biased region" description="Polar residues" evidence="2">
    <location>
        <begin position="1"/>
        <end position="15"/>
    </location>
</feature>
<proteinExistence type="predicted"/>
<evidence type="ECO:0000313" key="3">
    <source>
        <dbReference type="EMBL" id="PWN25604.1"/>
    </source>
</evidence>